<name>A0AAD2FHG1_9STRA</name>
<evidence type="ECO:0000313" key="3">
    <source>
        <dbReference type="Proteomes" id="UP001295423"/>
    </source>
</evidence>
<comment type="caution">
    <text evidence="2">The sequence shown here is derived from an EMBL/GenBank/DDBJ whole genome shotgun (WGS) entry which is preliminary data.</text>
</comment>
<dbReference type="AlphaFoldDB" id="A0AAD2FHG1"/>
<evidence type="ECO:0000256" key="1">
    <source>
        <dbReference type="SAM" id="MobiDB-lite"/>
    </source>
</evidence>
<evidence type="ECO:0000313" key="2">
    <source>
        <dbReference type="EMBL" id="CAJ1932045.1"/>
    </source>
</evidence>
<feature type="region of interest" description="Disordered" evidence="1">
    <location>
        <begin position="1"/>
        <end position="30"/>
    </location>
</feature>
<reference evidence="2" key="1">
    <citation type="submission" date="2023-08" db="EMBL/GenBank/DDBJ databases">
        <authorList>
            <person name="Audoor S."/>
            <person name="Bilcke G."/>
        </authorList>
    </citation>
    <scope>NUCLEOTIDE SEQUENCE</scope>
</reference>
<dbReference type="Proteomes" id="UP001295423">
    <property type="component" value="Unassembled WGS sequence"/>
</dbReference>
<feature type="compositionally biased region" description="Acidic residues" evidence="1">
    <location>
        <begin position="18"/>
        <end position="30"/>
    </location>
</feature>
<gene>
    <name evidence="2" type="ORF">CYCCA115_LOCUS2663</name>
</gene>
<organism evidence="2 3">
    <name type="scientific">Cylindrotheca closterium</name>
    <dbReference type="NCBI Taxonomy" id="2856"/>
    <lineage>
        <taxon>Eukaryota</taxon>
        <taxon>Sar</taxon>
        <taxon>Stramenopiles</taxon>
        <taxon>Ochrophyta</taxon>
        <taxon>Bacillariophyta</taxon>
        <taxon>Bacillariophyceae</taxon>
        <taxon>Bacillariophycidae</taxon>
        <taxon>Bacillariales</taxon>
        <taxon>Bacillariaceae</taxon>
        <taxon>Cylindrotheca</taxon>
    </lineage>
</organism>
<dbReference type="EMBL" id="CAKOGP040000202">
    <property type="protein sequence ID" value="CAJ1932045.1"/>
    <property type="molecule type" value="Genomic_DNA"/>
</dbReference>
<protein>
    <submittedName>
        <fullName evidence="2">Uncharacterized protein</fullName>
    </submittedName>
</protein>
<proteinExistence type="predicted"/>
<accession>A0AAD2FHG1</accession>
<keyword evidence="3" id="KW-1185">Reference proteome</keyword>
<sequence length="125" mass="13971">MIADQQVKAEPQAMQPKEEEDEEEPMESGEWLDEIKSLLDSTYSKGEVSTGREIQMPGLYPKIVVDDACQKQGYSRLAFPLLKSQACALIESTATEKAPFGKGRDTVLDENVRKLGKWMPAESTF</sequence>